<organism evidence="2">
    <name type="scientific">Mirabilis jalapa</name>
    <name type="common">Garden four-o'clock</name>
    <dbReference type="NCBI Taxonomy" id="3538"/>
    <lineage>
        <taxon>Eukaryota</taxon>
        <taxon>Viridiplantae</taxon>
        <taxon>Streptophyta</taxon>
        <taxon>Embryophyta</taxon>
        <taxon>Tracheophyta</taxon>
        <taxon>Spermatophyta</taxon>
        <taxon>Magnoliopsida</taxon>
        <taxon>eudicotyledons</taxon>
        <taxon>Gunneridae</taxon>
        <taxon>Pentapetalae</taxon>
        <taxon>Caryophyllales</taxon>
        <taxon>Nyctaginaceae</taxon>
        <taxon>Mirabilis</taxon>
    </lineage>
</organism>
<dbReference type="EMBL" id="KU720517">
    <property type="protein sequence ID" value="AOG75316.1"/>
    <property type="molecule type" value="Genomic_DNA"/>
</dbReference>
<keyword evidence="2" id="KW-0808">Transferase</keyword>
<dbReference type="Pfam" id="PF07727">
    <property type="entry name" value="RVT_2"/>
    <property type="match status" value="1"/>
</dbReference>
<accession>A0A1B3TNV1</accession>
<keyword evidence="2" id="KW-0548">Nucleotidyltransferase</keyword>
<name>A0A1B3TNV1_MIRJA</name>
<dbReference type="InterPro" id="IPR013103">
    <property type="entry name" value="RVT_2"/>
</dbReference>
<dbReference type="EMBL" id="KU888703">
    <property type="protein sequence ID" value="AOW44037.1"/>
    <property type="molecule type" value="Genomic_DNA"/>
</dbReference>
<proteinExistence type="predicted"/>
<feature type="domain" description="Reverse transcriptase Ty1/copia-type" evidence="1">
    <location>
        <begin position="54"/>
        <end position="229"/>
    </location>
</feature>
<dbReference type="InterPro" id="IPR043502">
    <property type="entry name" value="DNA/RNA_pol_sf"/>
</dbReference>
<reference evidence="2" key="1">
    <citation type="submission" date="2016-02" db="EMBL/GenBank/DDBJ databases">
        <title>Identification and characterization of REC66, a Ty1-copia like retrotransposon from Mirabilis jalapa L.</title>
        <authorList>
            <person name="Jiang S."/>
            <person name="Liang P."/>
        </authorList>
    </citation>
    <scope>NUCLEOTIDE SEQUENCE</scope>
    <source>
        <strain evidence="2">REC66</strain>
    </source>
</reference>
<protein>
    <submittedName>
        <fullName evidence="2">Reverse transcriptase</fullName>
    </submittedName>
</protein>
<evidence type="ECO:0000313" key="3">
    <source>
        <dbReference type="EMBL" id="AOW44035.1"/>
    </source>
</evidence>
<dbReference type="PANTHER" id="PTHR43383">
    <property type="entry name" value="NODULIN 6"/>
    <property type="match status" value="1"/>
</dbReference>
<dbReference type="EMBL" id="KU888702">
    <property type="protein sequence ID" value="AOW44035.1"/>
    <property type="molecule type" value="Genomic_DNA"/>
</dbReference>
<dbReference type="AlphaFoldDB" id="A0A1B3TNV1"/>
<reference evidence="3" key="2">
    <citation type="submission" date="2016-03" db="EMBL/GenBank/DDBJ databases">
        <title>Identification C66 as a candidate R (red) gene, potentially involved in molecular regulation of flower color in Mirabilis jalapa L.</title>
        <authorList>
            <person name="Jiang S."/>
            <person name="Liang P."/>
        </authorList>
    </citation>
    <scope>NUCLEOTIDE SEQUENCE</scope>
</reference>
<dbReference type="SUPFAM" id="SSF56672">
    <property type="entry name" value="DNA/RNA polymerases"/>
    <property type="match status" value="1"/>
</dbReference>
<sequence length="272" mass="30704">MVTRARSGIHKPRVLFDLLATQPISPLPKTYRTALKDPNWFTSKQDEFDALIRNNTWTLVSPPIGANIISGKWIFRHKIGPDGTLDRYKARWVVRGFNQQAGIDYDETFSPVVKPTTVRTVLCLAVSHSWQVHQLDVKNAFLHGTLTETVYCTQPPGFVDKRFPDSVCRLNKALYGLKQAPRSWFQCFAAYATSLGFRRCKSDSSLFVYRQGSKLAYLLLYVDDIIITTYFYNSPVKLAVLYDGSWTSSLLLGCLSSETLSRVILVSASVCS</sequence>
<dbReference type="GO" id="GO:0003964">
    <property type="term" value="F:RNA-directed DNA polymerase activity"/>
    <property type="evidence" value="ECO:0007669"/>
    <property type="project" value="UniProtKB-KW"/>
</dbReference>
<dbReference type="PANTHER" id="PTHR43383:SF2">
    <property type="entry name" value="AMIDOHYDROLASE 2 FAMILY PROTEIN"/>
    <property type="match status" value="1"/>
</dbReference>
<evidence type="ECO:0000313" key="2">
    <source>
        <dbReference type="EMBL" id="AOG75316.1"/>
    </source>
</evidence>
<evidence type="ECO:0000259" key="1">
    <source>
        <dbReference type="Pfam" id="PF07727"/>
    </source>
</evidence>
<keyword evidence="2" id="KW-0695">RNA-directed DNA polymerase</keyword>